<evidence type="ECO:0000256" key="1">
    <source>
        <dbReference type="ARBA" id="ARBA00004141"/>
    </source>
</evidence>
<proteinExistence type="predicted"/>
<sequence>MSLPTFFPIPSVQLGGAIAANVFALISVVAIASVIMRITWMAIRRCMQDKAESQECVFFNTQLGRYAACLVIAMVFNSIAGIIGLQWVVSRGITDGGLCLAQATTMQIGNLSIGYFTTAIAVHTFNSLVLKKRQSAIICGTTIAIGWIFSVLVSLIPFMVQLPDGPIYGVDDLICGVRGIYPKLSFLFHLLPILIASVLGAVLYSLIFLALRGTLKLKEGIKITLNPNERWNDKDGQGESYHRFIARVSRSMIWYPIAYIALLIPYAVTRLFMISGFVVPFQAVVFAFVCWHMLSIVDVLLLYNTFRVLGPAFDAASTARSAASTRRIDSVASAGNLEKYGLSVSPTYRAAMEEKIQHYRNESFASQNSISTASSRSTKPLLLPLYNQPSQGSPPGLNRSITPLSDGGWEVISPIAVPSPLRIAGRDIATHIRSDSLSSRGLPAPPRPIRAPATREPLPDFEVPRQYNTAAYSAGPDSGVFRQISMRTFGHEDSAAQKSPSIYSDDGENPESWPSPTYLQASQPMTGRMDGQPLLSAVKPSFPSRVYPRSPPQSATLDRSMSAGISSVSHNMPAPRRPLLLARSSPDMRISQNITSATPF</sequence>
<comment type="caution">
    <text evidence="7">The sequence shown here is derived from an EMBL/GenBank/DDBJ whole genome shotgun (WGS) entry which is preliminary data.</text>
</comment>
<dbReference type="SUPFAM" id="SSF81321">
    <property type="entry name" value="Family A G protein-coupled receptor-like"/>
    <property type="match status" value="1"/>
</dbReference>
<feature type="transmembrane region" description="Helical" evidence="6">
    <location>
        <begin position="186"/>
        <end position="211"/>
    </location>
</feature>
<feature type="compositionally biased region" description="Polar residues" evidence="5">
    <location>
        <begin position="552"/>
        <end position="570"/>
    </location>
</feature>
<dbReference type="GO" id="GO:0005886">
    <property type="term" value="C:plasma membrane"/>
    <property type="evidence" value="ECO:0007669"/>
    <property type="project" value="TreeGrafter"/>
</dbReference>
<dbReference type="EMBL" id="JAACJL010000045">
    <property type="protein sequence ID" value="KAF4613647.1"/>
    <property type="molecule type" value="Genomic_DNA"/>
</dbReference>
<feature type="transmembrane region" description="Helical" evidence="6">
    <location>
        <begin position="279"/>
        <end position="303"/>
    </location>
</feature>
<evidence type="ECO:0000256" key="3">
    <source>
        <dbReference type="ARBA" id="ARBA00022989"/>
    </source>
</evidence>
<keyword evidence="4 6" id="KW-0472">Membrane</keyword>
<evidence type="ECO:0000256" key="4">
    <source>
        <dbReference type="ARBA" id="ARBA00023136"/>
    </source>
</evidence>
<feature type="region of interest" description="Disordered" evidence="5">
    <location>
        <begin position="491"/>
        <end position="513"/>
    </location>
</feature>
<accession>A0A8H4VL62</accession>
<evidence type="ECO:0008006" key="9">
    <source>
        <dbReference type="Google" id="ProtNLM"/>
    </source>
</evidence>
<reference evidence="7 8" key="1">
    <citation type="submission" date="2019-12" db="EMBL/GenBank/DDBJ databases">
        <authorList>
            <person name="Floudas D."/>
            <person name="Bentzer J."/>
            <person name="Ahren D."/>
            <person name="Johansson T."/>
            <person name="Persson P."/>
            <person name="Tunlid A."/>
        </authorList>
    </citation>
    <scope>NUCLEOTIDE SEQUENCE [LARGE SCALE GENOMIC DNA]</scope>
    <source>
        <strain evidence="7 8">CBS 102.39</strain>
    </source>
</reference>
<evidence type="ECO:0000256" key="2">
    <source>
        <dbReference type="ARBA" id="ARBA00022692"/>
    </source>
</evidence>
<feature type="transmembrane region" description="Helical" evidence="6">
    <location>
        <begin position="20"/>
        <end position="43"/>
    </location>
</feature>
<organism evidence="7 8">
    <name type="scientific">Agrocybe pediades</name>
    <dbReference type="NCBI Taxonomy" id="84607"/>
    <lineage>
        <taxon>Eukaryota</taxon>
        <taxon>Fungi</taxon>
        <taxon>Dikarya</taxon>
        <taxon>Basidiomycota</taxon>
        <taxon>Agaricomycotina</taxon>
        <taxon>Agaricomycetes</taxon>
        <taxon>Agaricomycetidae</taxon>
        <taxon>Agaricales</taxon>
        <taxon>Agaricineae</taxon>
        <taxon>Strophariaceae</taxon>
        <taxon>Agrocybe</taxon>
    </lineage>
</organism>
<feature type="transmembrane region" description="Helical" evidence="6">
    <location>
        <begin position="136"/>
        <end position="160"/>
    </location>
</feature>
<keyword evidence="3 6" id="KW-1133">Transmembrane helix</keyword>
<evidence type="ECO:0000313" key="7">
    <source>
        <dbReference type="EMBL" id="KAF4613647.1"/>
    </source>
</evidence>
<evidence type="ECO:0000256" key="6">
    <source>
        <dbReference type="SAM" id="Phobius"/>
    </source>
</evidence>
<protein>
    <recommendedName>
        <fullName evidence="9">G-protein coupled receptors family 2 profile 2 domain-containing protein</fullName>
    </recommendedName>
</protein>
<comment type="subcellular location">
    <subcellularLocation>
        <location evidence="1">Membrane</location>
        <topology evidence="1">Multi-pass membrane protein</topology>
    </subcellularLocation>
</comment>
<gene>
    <name evidence="7" type="ORF">D9613_007870</name>
</gene>
<feature type="transmembrane region" description="Helical" evidence="6">
    <location>
        <begin position="253"/>
        <end position="273"/>
    </location>
</feature>
<evidence type="ECO:0000256" key="5">
    <source>
        <dbReference type="SAM" id="MobiDB-lite"/>
    </source>
</evidence>
<keyword evidence="8" id="KW-1185">Reference proteome</keyword>
<dbReference type="Gene3D" id="1.20.1070.10">
    <property type="entry name" value="Rhodopsin 7-helix transmembrane proteins"/>
    <property type="match status" value="1"/>
</dbReference>
<feature type="region of interest" description="Disordered" evidence="5">
    <location>
        <begin position="436"/>
        <end position="460"/>
    </location>
</feature>
<keyword evidence="2 6" id="KW-0812">Transmembrane</keyword>
<feature type="transmembrane region" description="Helical" evidence="6">
    <location>
        <begin position="63"/>
        <end position="88"/>
    </location>
</feature>
<dbReference type="GO" id="GO:0004930">
    <property type="term" value="F:G protein-coupled receptor activity"/>
    <property type="evidence" value="ECO:0007669"/>
    <property type="project" value="TreeGrafter"/>
</dbReference>
<dbReference type="AlphaFoldDB" id="A0A8H4VL62"/>
<evidence type="ECO:0000313" key="8">
    <source>
        <dbReference type="Proteomes" id="UP000521872"/>
    </source>
</evidence>
<feature type="transmembrane region" description="Helical" evidence="6">
    <location>
        <begin position="108"/>
        <end position="129"/>
    </location>
</feature>
<dbReference type="Proteomes" id="UP000521872">
    <property type="component" value="Unassembled WGS sequence"/>
</dbReference>
<dbReference type="PANTHER" id="PTHR23112:SF37">
    <property type="entry name" value="G PROTEIN-COUPLED RECEPTOR GPR1"/>
    <property type="match status" value="1"/>
</dbReference>
<dbReference type="GO" id="GO:0007189">
    <property type="term" value="P:adenylate cyclase-activating G protein-coupled receptor signaling pathway"/>
    <property type="evidence" value="ECO:0007669"/>
    <property type="project" value="TreeGrafter"/>
</dbReference>
<dbReference type="PANTHER" id="PTHR23112">
    <property type="entry name" value="G PROTEIN-COUPLED RECEPTOR 157-RELATED"/>
    <property type="match status" value="1"/>
</dbReference>
<name>A0A8H4VL62_9AGAR</name>
<feature type="region of interest" description="Disordered" evidence="5">
    <location>
        <begin position="538"/>
        <end position="574"/>
    </location>
</feature>